<dbReference type="PIRSF" id="PIRSF000349">
    <property type="entry name" value="SODismutase"/>
    <property type="match status" value="1"/>
</dbReference>
<name>A0A177AG04_9PEZI</name>
<dbReference type="VEuPathDB" id="FungiDB:GMDG_02877"/>
<dbReference type="GO" id="GO:0005759">
    <property type="term" value="C:mitochondrial matrix"/>
    <property type="evidence" value="ECO:0007669"/>
    <property type="project" value="UniProtKB-SubCell"/>
</dbReference>
<evidence type="ECO:0000259" key="14">
    <source>
        <dbReference type="Pfam" id="PF00081"/>
    </source>
</evidence>
<evidence type="ECO:0000256" key="8">
    <source>
        <dbReference type="ARBA" id="ARBA00023002"/>
    </source>
</evidence>
<dbReference type="GO" id="GO:0004784">
    <property type="term" value="F:superoxide dismutase activity"/>
    <property type="evidence" value="ECO:0007669"/>
    <property type="project" value="UniProtKB-EC"/>
</dbReference>
<dbReference type="InterPro" id="IPR019833">
    <property type="entry name" value="Mn/Fe_SOD_BS"/>
</dbReference>
<dbReference type="RefSeq" id="XP_024326285.1">
    <property type="nucleotide sequence ID" value="XM_024466274.1"/>
</dbReference>
<dbReference type="EC" id="1.15.1.1" evidence="13"/>
<feature type="domain" description="Manganese/iron superoxide dismutase C-terminal" evidence="15">
    <location>
        <begin position="102"/>
        <end position="200"/>
    </location>
</feature>
<dbReference type="SUPFAM" id="SSF54719">
    <property type="entry name" value="Fe,Mn superoxide dismutase (SOD), C-terminal domain"/>
    <property type="match status" value="1"/>
</dbReference>
<dbReference type="InterPro" id="IPR050265">
    <property type="entry name" value="Fe/Mn_Superoxide_Dismutase"/>
</dbReference>
<evidence type="ECO:0000313" key="16">
    <source>
        <dbReference type="EMBL" id="OAF61007.1"/>
    </source>
</evidence>
<comment type="catalytic activity">
    <reaction evidence="11 13">
        <text>2 superoxide + 2 H(+) = H2O2 + O2</text>
        <dbReference type="Rhea" id="RHEA:20696"/>
        <dbReference type="ChEBI" id="CHEBI:15378"/>
        <dbReference type="ChEBI" id="CHEBI:15379"/>
        <dbReference type="ChEBI" id="CHEBI:16240"/>
        <dbReference type="ChEBI" id="CHEBI:18421"/>
        <dbReference type="EC" id="1.15.1.1"/>
    </reaction>
</comment>
<dbReference type="FunFam" id="1.10.287.990:FF:000001">
    <property type="entry name" value="Superoxide dismutase"/>
    <property type="match status" value="1"/>
</dbReference>
<evidence type="ECO:0000256" key="1">
    <source>
        <dbReference type="ARBA" id="ARBA00001936"/>
    </source>
</evidence>
<comment type="subcellular location">
    <subcellularLocation>
        <location evidence="3">Mitochondrion matrix</location>
    </subcellularLocation>
</comment>
<accession>A0A177AG04</accession>
<evidence type="ECO:0000256" key="6">
    <source>
        <dbReference type="ARBA" id="ARBA00022723"/>
    </source>
</evidence>
<dbReference type="InterPro" id="IPR036324">
    <property type="entry name" value="Mn/Fe_SOD_N_sf"/>
</dbReference>
<dbReference type="PANTHER" id="PTHR11404">
    <property type="entry name" value="SUPEROXIDE DISMUTASE 2"/>
    <property type="match status" value="1"/>
</dbReference>
<sequence>MSSSKYVLPKLPYAYNALEPYISEQIMTIHHSKHHQTYVNNLNIALLSQATAVSTNSLAHQINLQTAIRFNAGGHINHALFWGNLTSAAETAPSPTSSVAPRLVAALESQWGSVQVFKEKFEAALLAIQGSGWGWLVQDVDTQRLEITTSKDQDIVPKGKKPLLGIDMWEHAYYLQYLNNKKDYAAGIWNVINWTVVEKRLSTDVDVVFNIVGTLGANL</sequence>
<evidence type="ECO:0000256" key="2">
    <source>
        <dbReference type="ARBA" id="ARBA00002170"/>
    </source>
</evidence>
<reference evidence="16" key="1">
    <citation type="submission" date="2016-03" db="EMBL/GenBank/DDBJ databases">
        <title>Updated assembly of Pseudogymnoascus destructans, the fungus causing white-nose syndrome of bats.</title>
        <authorList>
            <person name="Palmer J.M."/>
            <person name="Drees K.P."/>
            <person name="Foster J.T."/>
            <person name="Lindner D.L."/>
        </authorList>
    </citation>
    <scope>NUCLEOTIDE SEQUENCE [LARGE SCALE GENOMIC DNA]</scope>
    <source>
        <strain evidence="16">20631-21</strain>
    </source>
</reference>
<evidence type="ECO:0000256" key="3">
    <source>
        <dbReference type="ARBA" id="ARBA00004305"/>
    </source>
</evidence>
<evidence type="ECO:0000256" key="13">
    <source>
        <dbReference type="RuleBase" id="RU000414"/>
    </source>
</evidence>
<feature type="domain" description="Manganese/iron superoxide dismutase N-terminal" evidence="14">
    <location>
        <begin position="5"/>
        <end position="85"/>
    </location>
</feature>
<dbReference type="Proteomes" id="UP000077154">
    <property type="component" value="Unassembled WGS sequence"/>
</dbReference>
<protein>
    <recommendedName>
        <fullName evidence="13">Superoxide dismutase</fullName>
        <ecNumber evidence="13">1.15.1.1</ecNumber>
    </recommendedName>
</protein>
<dbReference type="EMBL" id="KV441390">
    <property type="protein sequence ID" value="OAF61007.1"/>
    <property type="molecule type" value="Genomic_DNA"/>
</dbReference>
<dbReference type="SUPFAM" id="SSF46609">
    <property type="entry name" value="Fe,Mn superoxide dismutase (SOD), N-terminal domain"/>
    <property type="match status" value="1"/>
</dbReference>
<proteinExistence type="inferred from homology"/>
<dbReference type="PRINTS" id="PR01703">
    <property type="entry name" value="MNSODISMTASE"/>
</dbReference>
<dbReference type="AlphaFoldDB" id="A0A177AG04"/>
<evidence type="ECO:0000256" key="9">
    <source>
        <dbReference type="ARBA" id="ARBA00023128"/>
    </source>
</evidence>
<dbReference type="FunFam" id="3.55.40.20:FF:000004">
    <property type="entry name" value="Superoxide dismutase [Fe]"/>
    <property type="match status" value="1"/>
</dbReference>
<comment type="subunit">
    <text evidence="5">Homotetramer.</text>
</comment>
<feature type="binding site" evidence="12">
    <location>
        <position position="30"/>
    </location>
    <ligand>
        <name>Mn(2+)</name>
        <dbReference type="ChEBI" id="CHEBI:29035"/>
    </ligand>
</feature>
<evidence type="ECO:0000259" key="15">
    <source>
        <dbReference type="Pfam" id="PF02777"/>
    </source>
</evidence>
<evidence type="ECO:0000256" key="5">
    <source>
        <dbReference type="ARBA" id="ARBA00011881"/>
    </source>
</evidence>
<comment type="similarity">
    <text evidence="4 13">Belongs to the iron/manganese superoxide dismutase family.</text>
</comment>
<dbReference type="GO" id="GO:0030145">
    <property type="term" value="F:manganese ion binding"/>
    <property type="evidence" value="ECO:0007669"/>
    <property type="project" value="TreeGrafter"/>
</dbReference>
<organism evidence="16">
    <name type="scientific">Pseudogymnoascus destructans</name>
    <dbReference type="NCBI Taxonomy" id="655981"/>
    <lineage>
        <taxon>Eukaryota</taxon>
        <taxon>Fungi</taxon>
        <taxon>Dikarya</taxon>
        <taxon>Ascomycota</taxon>
        <taxon>Pezizomycotina</taxon>
        <taxon>Leotiomycetes</taxon>
        <taxon>Thelebolales</taxon>
        <taxon>Thelebolaceae</taxon>
        <taxon>Pseudogymnoascus</taxon>
    </lineage>
</organism>
<dbReference type="GeneID" id="36285695"/>
<dbReference type="PROSITE" id="PS00088">
    <property type="entry name" value="SOD_MN"/>
    <property type="match status" value="1"/>
</dbReference>
<dbReference type="Pfam" id="PF00081">
    <property type="entry name" value="Sod_Fe_N"/>
    <property type="match status" value="1"/>
</dbReference>
<feature type="binding site" evidence="12">
    <location>
        <position position="171"/>
    </location>
    <ligand>
        <name>Mn(2+)</name>
        <dbReference type="ChEBI" id="CHEBI:29035"/>
    </ligand>
</feature>
<dbReference type="Gene3D" id="1.10.287.990">
    <property type="entry name" value="Fe,Mn superoxide dismutase (SOD) domain"/>
    <property type="match status" value="1"/>
</dbReference>
<keyword evidence="7" id="KW-0809">Transit peptide</keyword>
<dbReference type="Pfam" id="PF02777">
    <property type="entry name" value="Sod_Fe_C"/>
    <property type="match status" value="1"/>
</dbReference>
<feature type="binding site" evidence="12">
    <location>
        <position position="78"/>
    </location>
    <ligand>
        <name>Mn(2+)</name>
        <dbReference type="ChEBI" id="CHEBI:29035"/>
    </ligand>
</feature>
<dbReference type="InterPro" id="IPR001189">
    <property type="entry name" value="Mn/Fe_SOD"/>
</dbReference>
<comment type="function">
    <text evidence="13">Destroys radicals which are normally produced within the cells and which are toxic to biological systems.</text>
</comment>
<keyword evidence="10" id="KW-0464">Manganese</keyword>
<keyword evidence="9" id="KW-0496">Mitochondrion</keyword>
<dbReference type="InterPro" id="IPR019832">
    <property type="entry name" value="Mn/Fe_SOD_C"/>
</dbReference>
<evidence type="ECO:0000256" key="12">
    <source>
        <dbReference type="PIRSR" id="PIRSR000349-1"/>
    </source>
</evidence>
<keyword evidence="8 13" id="KW-0560">Oxidoreductase</keyword>
<evidence type="ECO:0000256" key="11">
    <source>
        <dbReference type="ARBA" id="ARBA00049204"/>
    </source>
</evidence>
<dbReference type="OrthoDB" id="239262at2759"/>
<comment type="function">
    <text evidence="2">Destroys superoxide anion radicals which are normally produced within the cells and which are toxic to biological systems.</text>
</comment>
<dbReference type="Gene3D" id="3.55.40.20">
    <property type="entry name" value="Iron/manganese superoxide dismutase, C-terminal domain"/>
    <property type="match status" value="1"/>
</dbReference>
<dbReference type="eggNOG" id="KOG0876">
    <property type="taxonomic scope" value="Eukaryota"/>
</dbReference>
<gene>
    <name evidence="16" type="ORF">VC83_02616</name>
</gene>
<keyword evidence="6 12" id="KW-0479">Metal-binding</keyword>
<comment type="cofactor">
    <cofactor evidence="1">
        <name>Mn(2+)</name>
        <dbReference type="ChEBI" id="CHEBI:29035"/>
    </cofactor>
</comment>
<dbReference type="InterPro" id="IPR036314">
    <property type="entry name" value="SOD_C_sf"/>
</dbReference>
<dbReference type="InterPro" id="IPR019831">
    <property type="entry name" value="Mn/Fe_SOD_N"/>
</dbReference>
<evidence type="ECO:0000256" key="4">
    <source>
        <dbReference type="ARBA" id="ARBA00008714"/>
    </source>
</evidence>
<feature type="binding site" evidence="12">
    <location>
        <position position="167"/>
    </location>
    <ligand>
        <name>Mn(2+)</name>
        <dbReference type="ChEBI" id="CHEBI:29035"/>
    </ligand>
</feature>
<dbReference type="PANTHER" id="PTHR11404:SF29">
    <property type="entry name" value="SUPEROXIDE DISMUTASE"/>
    <property type="match status" value="1"/>
</dbReference>
<evidence type="ECO:0000256" key="10">
    <source>
        <dbReference type="ARBA" id="ARBA00023211"/>
    </source>
</evidence>
<evidence type="ECO:0000256" key="7">
    <source>
        <dbReference type="ARBA" id="ARBA00022946"/>
    </source>
</evidence>